<keyword evidence="2" id="KW-1185">Reference proteome</keyword>
<evidence type="ECO:0000313" key="2">
    <source>
        <dbReference type="Proteomes" id="UP000789525"/>
    </source>
</evidence>
<gene>
    <name evidence="1" type="ORF">ACOLOM_LOCUS5929</name>
</gene>
<name>A0ACA9MCI8_9GLOM</name>
<comment type="caution">
    <text evidence="1">The sequence shown here is derived from an EMBL/GenBank/DDBJ whole genome shotgun (WGS) entry which is preliminary data.</text>
</comment>
<reference evidence="1" key="1">
    <citation type="submission" date="2021-06" db="EMBL/GenBank/DDBJ databases">
        <authorList>
            <person name="Kallberg Y."/>
            <person name="Tangrot J."/>
            <person name="Rosling A."/>
        </authorList>
    </citation>
    <scope>NUCLEOTIDE SEQUENCE</scope>
    <source>
        <strain evidence="1">CL356</strain>
    </source>
</reference>
<sequence length="276" mass="31858">MTCSTPSKKYLEILSRKSVRLSKPTPKLIVLDLNSTLLHRSKKKRTRGTLRPYLKEFLQYLFDSTEGTSENFDFSVMVWSSARPQTVDALVDKAFGRYRSRLVAIWSRKKFGLNEHAYHRKVSVIKDLETVWDELNRHHNNHDGSSSESLNDGIYTSITFSPSTTPRSVPSTNNIIEMLPQAIDLDTINNTSSHIWDQTNTILIDDSPSKAVLQPYNAIHLLPFDSPRRQLAKDKELLNIIKYLEFLKYQDNISAYMKEHAYVSTEFNQEIAEKMN</sequence>
<organism evidence="1 2">
    <name type="scientific">Acaulospora colombiana</name>
    <dbReference type="NCBI Taxonomy" id="27376"/>
    <lineage>
        <taxon>Eukaryota</taxon>
        <taxon>Fungi</taxon>
        <taxon>Fungi incertae sedis</taxon>
        <taxon>Mucoromycota</taxon>
        <taxon>Glomeromycotina</taxon>
        <taxon>Glomeromycetes</taxon>
        <taxon>Diversisporales</taxon>
        <taxon>Acaulosporaceae</taxon>
        <taxon>Acaulospora</taxon>
    </lineage>
</organism>
<proteinExistence type="predicted"/>
<evidence type="ECO:0000313" key="1">
    <source>
        <dbReference type="EMBL" id="CAG8579939.1"/>
    </source>
</evidence>
<dbReference type="Proteomes" id="UP000789525">
    <property type="component" value="Unassembled WGS sequence"/>
</dbReference>
<protein>
    <submittedName>
        <fullName evidence="1">7605_t:CDS:1</fullName>
    </submittedName>
</protein>
<accession>A0ACA9MCI8</accession>
<dbReference type="EMBL" id="CAJVPT010011546">
    <property type="protein sequence ID" value="CAG8579939.1"/>
    <property type="molecule type" value="Genomic_DNA"/>
</dbReference>